<dbReference type="STRING" id="661478.OP10G_1409"/>
<keyword evidence="5" id="KW-1185">Reference proteome</keyword>
<dbReference type="InterPro" id="IPR052025">
    <property type="entry name" value="Xyloglucanase_GH74"/>
</dbReference>
<feature type="chain" id="PRO_5001651849" evidence="2">
    <location>
        <begin position="19"/>
        <end position="978"/>
    </location>
</feature>
<evidence type="ECO:0000313" key="4">
    <source>
        <dbReference type="EMBL" id="AIE84777.1"/>
    </source>
</evidence>
<dbReference type="eggNOG" id="COG4447">
    <property type="taxonomic scope" value="Bacteria"/>
</dbReference>
<evidence type="ECO:0000256" key="2">
    <source>
        <dbReference type="SAM" id="SignalP"/>
    </source>
</evidence>
<dbReference type="AlphaFoldDB" id="A0A068NN00"/>
<evidence type="ECO:0000259" key="3">
    <source>
        <dbReference type="Pfam" id="PF15902"/>
    </source>
</evidence>
<feature type="signal peptide" evidence="2">
    <location>
        <begin position="1"/>
        <end position="18"/>
    </location>
</feature>
<evidence type="ECO:0000256" key="1">
    <source>
        <dbReference type="ARBA" id="ARBA00022737"/>
    </source>
</evidence>
<dbReference type="InterPro" id="IPR002860">
    <property type="entry name" value="BNR_rpt"/>
</dbReference>
<reference evidence="4 5" key="1">
    <citation type="journal article" date="2014" name="PLoS ONE">
        <title>The first complete genome sequence of the class fimbriimonadia in the phylum armatimonadetes.</title>
        <authorList>
            <person name="Hu Z.Y."/>
            <person name="Wang Y.Z."/>
            <person name="Im W.T."/>
            <person name="Wang S.Y."/>
            <person name="Zhao G.P."/>
            <person name="Zheng H.J."/>
            <person name="Quan Z.X."/>
        </authorList>
    </citation>
    <scope>NUCLEOTIDE SEQUENCE [LARGE SCALE GENOMIC DNA]</scope>
    <source>
        <strain evidence="4">Gsoil 348</strain>
    </source>
</reference>
<dbReference type="SUPFAM" id="SSF50939">
    <property type="entry name" value="Sialidases"/>
    <property type="match status" value="1"/>
</dbReference>
<proteinExistence type="predicted"/>
<dbReference type="Gene3D" id="2.130.10.10">
    <property type="entry name" value="YVTN repeat-like/Quinoprotein amine dehydrogenase"/>
    <property type="match status" value="4"/>
</dbReference>
<dbReference type="GO" id="GO:0010411">
    <property type="term" value="P:xyloglucan metabolic process"/>
    <property type="evidence" value="ECO:0007669"/>
    <property type="project" value="TreeGrafter"/>
</dbReference>
<dbReference type="HOGENOM" id="CLU_004847_0_0_0"/>
<organism evidence="4 5">
    <name type="scientific">Fimbriimonas ginsengisoli Gsoil 348</name>
    <dbReference type="NCBI Taxonomy" id="661478"/>
    <lineage>
        <taxon>Bacteria</taxon>
        <taxon>Bacillati</taxon>
        <taxon>Armatimonadota</taxon>
        <taxon>Fimbriimonadia</taxon>
        <taxon>Fimbriimonadales</taxon>
        <taxon>Fimbriimonadaceae</taxon>
        <taxon>Fimbriimonas</taxon>
    </lineage>
</organism>
<dbReference type="PANTHER" id="PTHR43739">
    <property type="entry name" value="XYLOGLUCANASE (EUROFUNG)"/>
    <property type="match status" value="1"/>
</dbReference>
<feature type="domain" description="Sortilin N-terminal" evidence="3">
    <location>
        <begin position="164"/>
        <end position="286"/>
    </location>
</feature>
<gene>
    <name evidence="4" type="ORF">OP10G_1409</name>
</gene>
<keyword evidence="4" id="KW-0378">Hydrolase</keyword>
<dbReference type="PANTHER" id="PTHR43739:SF5">
    <property type="entry name" value="EXO-ALPHA-SIALIDASE"/>
    <property type="match status" value="1"/>
</dbReference>
<dbReference type="Pfam" id="PF02012">
    <property type="entry name" value="BNR"/>
    <property type="match status" value="1"/>
</dbReference>
<dbReference type="Pfam" id="PF15902">
    <property type="entry name" value="Sortilin-Vps10"/>
    <property type="match status" value="1"/>
</dbReference>
<dbReference type="CDD" id="cd15482">
    <property type="entry name" value="Sialidase_non-viral"/>
    <property type="match status" value="1"/>
</dbReference>
<dbReference type="EMBL" id="CP007139">
    <property type="protein sequence ID" value="AIE84777.1"/>
    <property type="molecule type" value="Genomic_DNA"/>
</dbReference>
<dbReference type="GO" id="GO:0016787">
    <property type="term" value="F:hydrolase activity"/>
    <property type="evidence" value="ECO:0007669"/>
    <property type="project" value="UniProtKB-KW"/>
</dbReference>
<dbReference type="Proteomes" id="UP000027982">
    <property type="component" value="Chromosome"/>
</dbReference>
<evidence type="ECO:0000313" key="5">
    <source>
        <dbReference type="Proteomes" id="UP000027982"/>
    </source>
</evidence>
<dbReference type="InterPro" id="IPR031778">
    <property type="entry name" value="Sortilin_N"/>
</dbReference>
<accession>A0A068NN00</accession>
<name>A0A068NN00_FIMGI</name>
<dbReference type="KEGG" id="fgi:OP10G_1409"/>
<dbReference type="SUPFAM" id="SSF110296">
    <property type="entry name" value="Oligoxyloglucan reducing end-specific cellobiohydrolase"/>
    <property type="match status" value="1"/>
</dbReference>
<dbReference type="InterPro" id="IPR036278">
    <property type="entry name" value="Sialidase_sf"/>
</dbReference>
<keyword evidence="2" id="KW-0732">Signal</keyword>
<sequence length="978" mass="108803">MSALAVVCLVSFTTRAFAQADPDEAAGQEGNQRLTKAQERQKFHPYPVKGMPAAERMRAYQQRLDLEAQSPFGGLNWHNIGPEVQGGRVLDIKSPKDDPRQLFVAYATGGLWKTVDDGTTWTSLFDGQSAFGIGSFALSHDGKTIWVGSGEANNQRTSYSGTGIFKSTDGGKTWTNMGLPESHHISQVIINPKNENVVYVAAMGHLYSQNPERGIYKTTDGGKTWEQILKVDEYTGGTDIVMDPRNPEILTAAMYDRDRRAWNFRESGPGSGVFRSINGGKIWSKITTLPSGDAAGRIALAQAPSNPSRMYAFVDNQAVDPRDWEGMDERVPSGRLTARRFLNLNDDLIVQLDPSILNAFLRQATNGEVKAEDVIKDIKEKKSTFQQLKDRLKDKYPATFDPGTTGEELYRSDDGGKTWSKAMTGNFGTIGGYYYDRVFVNPTNADEVFVTGLPLLRSVDAGKTWEYVFRKAHVDFHAAWFDPRDTSKVWAGNDGGLYLSYDSGKTVKPINNLGVGQATTIAVDNKRPYNVYIGLQDNGTMRGPSSYVPGQSDPNQWKSIFGGDGSAVAVDPRNDGDVVYVAYQFGEHSAINQATNERWRARPAPPKGDPDARFNWISPIFISTHHPDIVYCGAQRLYRSFNQGRNYTPISPDLTKNKPNGDVPYSTIKDISESPFQFGLIYVGCDDGNVQMTADGGATWKAIPTPQHDKWVSRVVASKYDANTVYVSQNGYREDDFSPYLWKSTDRGRTWRSIVGNLPAEPINVIREDPGRKDLLYVGTDMGVYVSYDGGVVWEALQGGLPHTPVHDIAIQPRENEMVIATHARSVWALPLKLVWDLTPELRKKDLTLFEVDNAIRLSTWGYDRRERWNTEPPKPPTVKVNFYTKEPGKAFIRIKDKAGKLVKEKSFDALRGYNFGEIDLQISPGNPAAPRKEVKTVQDVLADPLASTRPTYIAAGEYTLELQVGDKTVSQAWKVRE</sequence>
<keyword evidence="1" id="KW-0677">Repeat</keyword>
<protein>
    <submittedName>
        <fullName evidence="4">Glycosyl hydrolase BNR repeat-containing protein</fullName>
    </submittedName>
</protein>
<dbReference type="InterPro" id="IPR015943">
    <property type="entry name" value="WD40/YVTN_repeat-like_dom_sf"/>
</dbReference>